<proteinExistence type="predicted"/>
<evidence type="ECO:0000313" key="2">
    <source>
        <dbReference type="EMBL" id="SDZ64532.1"/>
    </source>
</evidence>
<name>A0A1H3UQ09_9BACI</name>
<reference evidence="3" key="1">
    <citation type="submission" date="2016-10" db="EMBL/GenBank/DDBJ databases">
        <authorList>
            <person name="Varghese N."/>
            <person name="Submissions S."/>
        </authorList>
    </citation>
    <scope>NUCLEOTIDE SEQUENCE [LARGE SCALE GENOMIC DNA]</scope>
    <source>
        <strain evidence="3">SP</strain>
    </source>
</reference>
<dbReference type="AlphaFoldDB" id="A0A1H3UQ09"/>
<evidence type="ECO:0000259" key="1">
    <source>
        <dbReference type="PROSITE" id="PS50965"/>
    </source>
</evidence>
<evidence type="ECO:0000313" key="3">
    <source>
        <dbReference type="Proteomes" id="UP000198935"/>
    </source>
</evidence>
<dbReference type="EMBL" id="FNPI01000024">
    <property type="protein sequence ID" value="SDZ64532.1"/>
    <property type="molecule type" value="Genomic_DNA"/>
</dbReference>
<accession>A0A1H3UQ09</accession>
<dbReference type="STRING" id="1503961.SAMN05421736_12459"/>
<gene>
    <name evidence="2" type="ORF">SAMN05421736_12459</name>
</gene>
<dbReference type="PROSITE" id="PS50965">
    <property type="entry name" value="NERD"/>
    <property type="match status" value="1"/>
</dbReference>
<feature type="domain" description="NERD" evidence="1">
    <location>
        <begin position="36"/>
        <end position="146"/>
    </location>
</feature>
<dbReference type="OrthoDB" id="2164794at2"/>
<protein>
    <submittedName>
        <fullName evidence="2">Nuclease-related domain-containing protein</fullName>
    </submittedName>
</protein>
<dbReference type="Proteomes" id="UP000198935">
    <property type="component" value="Unassembled WGS sequence"/>
</dbReference>
<dbReference type="InterPro" id="IPR011528">
    <property type="entry name" value="NERD"/>
</dbReference>
<organism evidence="2 3">
    <name type="scientific">Evansella caseinilytica</name>
    <dbReference type="NCBI Taxonomy" id="1503961"/>
    <lineage>
        <taxon>Bacteria</taxon>
        <taxon>Bacillati</taxon>
        <taxon>Bacillota</taxon>
        <taxon>Bacilli</taxon>
        <taxon>Bacillales</taxon>
        <taxon>Bacillaceae</taxon>
        <taxon>Evansella</taxon>
    </lineage>
</organism>
<dbReference type="Pfam" id="PF08378">
    <property type="entry name" value="NERD"/>
    <property type="match status" value="1"/>
</dbReference>
<sequence>MIMKPRTEPLELKAKKLLNVRMNAIHNEWNVANIQKGYEGEKQFDALFENSPDHWLILNDLLLDNNNSKFQIDTLVIATNNIYLFDVKNFKGDFCIEGDKWKSTYGKEITNPVFQLQRCESSFRQLLQNNRIGSEFSVAAYLVFVNPEFTLYNALRDLPIVLPTQINRFLEKLRKYSPNQPLSSSQMMLAKQLVAMNIDQSPYARLPQYDFENLIKGIICEHCQVFMINSMKRSQLICPKCGKSEAVESCVLRSAEEFKLLFPEKKITTNNIYEWCKIITCKKRINRI</sequence>
<keyword evidence="3" id="KW-1185">Reference proteome</keyword>